<dbReference type="HOGENOM" id="CLU_1080459_0_0_7"/>
<dbReference type="Pfam" id="PF06586">
    <property type="entry name" value="TraK_N"/>
    <property type="match status" value="1"/>
</dbReference>
<name>A0A076FCG7_9BACT</name>
<keyword evidence="4" id="KW-1185">Reference proteome</keyword>
<gene>
    <name evidence="3" type="ORF">CIG1485E_a0106</name>
</gene>
<dbReference type="InterPro" id="IPR010563">
    <property type="entry name" value="TraK_N"/>
</dbReference>
<keyword evidence="1" id="KW-0732">Signal</keyword>
<sequence>MRKMLLMLLMATAQMFAVTVIDNPTSETITINVSNKSVNRIVLPSKILDVAYSKEKGVDIKIADNQAFVKYVPIQKEQVQVIAKDKVEKIGEPEIIYDKAKPSEVFFVTEGKTYAFALNPQEIEAETIIVNDFSKRAEEIVKYETDDTYISTLAKISQLILKGGSPQGYKVKQVDNLLSDQADLKIKEITTYEGVIYTASLVEVSNKTDKPKKLNPKEYIKYANGTPKAITAYYDNEVNYLLPFGKAYVVIVTKVEK</sequence>
<evidence type="ECO:0000313" key="4">
    <source>
        <dbReference type="Proteomes" id="UP000028486"/>
    </source>
</evidence>
<dbReference type="AlphaFoldDB" id="A0A076FCG7"/>
<geneLocation type="plasmid" evidence="3 4">
    <name>pCIG1485E</name>
</geneLocation>
<protein>
    <recommendedName>
        <fullName evidence="2">TraK N-terminal domain-containing protein</fullName>
    </recommendedName>
</protein>
<evidence type="ECO:0000256" key="1">
    <source>
        <dbReference type="SAM" id="SignalP"/>
    </source>
</evidence>
<keyword evidence="3" id="KW-0614">Plasmid</keyword>
<feature type="domain" description="TraK N-terminal" evidence="2">
    <location>
        <begin position="26"/>
        <end position="131"/>
    </location>
</feature>
<evidence type="ECO:0000259" key="2">
    <source>
        <dbReference type="Pfam" id="PF06586"/>
    </source>
</evidence>
<dbReference type="OrthoDB" id="5362836at2"/>
<dbReference type="eggNOG" id="ENOG50309T6">
    <property type="taxonomic scope" value="Bacteria"/>
</dbReference>
<dbReference type="EMBL" id="CP009044">
    <property type="protein sequence ID" value="AII15631.1"/>
    <property type="molecule type" value="Genomic_DNA"/>
</dbReference>
<dbReference type="RefSeq" id="WP_041572746.1">
    <property type="nucleotide sequence ID" value="NZ_CP009044.1"/>
</dbReference>
<evidence type="ECO:0000313" key="3">
    <source>
        <dbReference type="EMBL" id="AII15631.1"/>
    </source>
</evidence>
<organism evidence="3 4">
    <name type="scientific">Campylobacter iguaniorum</name>
    <dbReference type="NCBI Taxonomy" id="1244531"/>
    <lineage>
        <taxon>Bacteria</taxon>
        <taxon>Pseudomonadati</taxon>
        <taxon>Campylobacterota</taxon>
        <taxon>Epsilonproteobacteria</taxon>
        <taxon>Campylobacterales</taxon>
        <taxon>Campylobacteraceae</taxon>
        <taxon>Campylobacter</taxon>
    </lineage>
</organism>
<feature type="signal peptide" evidence="1">
    <location>
        <begin position="1"/>
        <end position="17"/>
    </location>
</feature>
<dbReference type="KEGG" id="caj:CIG1485E_a0106"/>
<reference evidence="3 4" key="1">
    <citation type="journal article" date="2014" name="Genome Announc.">
        <title>Complete Genome Sequence of Campylobacter iguaniorum Strain 1485ET, Isolated from a Bearded Dragon (Pogona vitticeps).</title>
        <authorList>
            <person name="Gilbert M.J."/>
            <person name="Miller W.G."/>
            <person name="Yee E."/>
            <person name="Kik M."/>
            <person name="Wagenaar J.A."/>
            <person name="Duim B."/>
        </authorList>
    </citation>
    <scope>NUCLEOTIDE SEQUENCE [LARGE SCALE GENOMIC DNA]</scope>
    <source>
        <strain evidence="3 4">1485E</strain>
        <plasmid evidence="3">pCIG1485E</plasmid>
    </source>
</reference>
<proteinExistence type="predicted"/>
<feature type="chain" id="PRO_5001712124" description="TraK N-terminal domain-containing protein" evidence="1">
    <location>
        <begin position="18"/>
        <end position="257"/>
    </location>
</feature>
<dbReference type="Proteomes" id="UP000028486">
    <property type="component" value="Plasmid pCIG1485E"/>
</dbReference>
<accession>A0A076FCG7</accession>